<keyword evidence="3" id="KW-0235">DNA replication</keyword>
<dbReference type="GO" id="GO:0003677">
    <property type="term" value="F:DNA binding"/>
    <property type="evidence" value="ECO:0007669"/>
    <property type="project" value="InterPro"/>
</dbReference>
<reference evidence="6" key="1">
    <citation type="submission" date="2018-06" db="EMBL/GenBank/DDBJ databases">
        <authorList>
            <person name="Zhirakovskaya E."/>
        </authorList>
    </citation>
    <scope>NUCLEOTIDE SEQUENCE</scope>
</reference>
<dbReference type="Gene3D" id="3.40.50.300">
    <property type="entry name" value="P-loop containing nucleotide triphosphate hydrolases"/>
    <property type="match status" value="1"/>
</dbReference>
<keyword evidence="1" id="KW-0808">Transferase</keyword>
<dbReference type="Gene3D" id="1.10.8.60">
    <property type="match status" value="1"/>
</dbReference>
<dbReference type="NCBIfam" id="TIGR01128">
    <property type="entry name" value="holA"/>
    <property type="match status" value="1"/>
</dbReference>
<keyword evidence="2" id="KW-0548">Nucleotidyltransferase</keyword>
<dbReference type="InterPro" id="IPR005790">
    <property type="entry name" value="DNA_polIII_delta"/>
</dbReference>
<dbReference type="Pfam" id="PF06144">
    <property type="entry name" value="DNA_pol3_delta"/>
    <property type="match status" value="1"/>
</dbReference>
<evidence type="ECO:0000256" key="3">
    <source>
        <dbReference type="ARBA" id="ARBA00022705"/>
    </source>
</evidence>
<protein>
    <recommendedName>
        <fullName evidence="5">DNA polymerase III delta N-terminal domain-containing protein</fullName>
    </recommendedName>
</protein>
<sequence>MARISIDALSKLIKSGDIQKKREAVYLLYGKEPERISKAASSLKKALLQNSDSENNYFRYLKAGSGPDDVGIGEVIAQLNTVSMFGGYKLVWLGHLDKVGKDIEGPLLSYCKDPNPQSALIITVVFDKDSWGNPLAAFERSSLFKEMVKIAVAVLFKTVSKDNLPGWVAARFRDEKLTIDREAMDLLIELCGHDTSRLGSEIVKLSSYVDGKTEVTLEDVEIAVGDFRTDDIWGLINAVGKLDPAGSYAALSYLLKNNTPAQVILKPMTTEIMRIASALDVRSRGESFNTFSAELGGSPYPLKKAWADSAKWTPELARRGLRATLKAYMDIMKRGVSDETGLHAMLADILRGPASPRQTGSVD</sequence>
<evidence type="ECO:0000259" key="5">
    <source>
        <dbReference type="Pfam" id="PF06144"/>
    </source>
</evidence>
<evidence type="ECO:0000256" key="2">
    <source>
        <dbReference type="ARBA" id="ARBA00022695"/>
    </source>
</evidence>
<keyword evidence="4" id="KW-0239">DNA-directed DNA polymerase</keyword>
<feature type="domain" description="DNA polymerase III delta N-terminal" evidence="5">
    <location>
        <begin position="26"/>
        <end position="130"/>
    </location>
</feature>
<name>A0A3B1BSE3_9ZZZZ</name>
<dbReference type="EMBL" id="UOGB01000003">
    <property type="protein sequence ID" value="VAX15113.1"/>
    <property type="molecule type" value="Genomic_DNA"/>
</dbReference>
<accession>A0A3B1BSE3</accession>
<evidence type="ECO:0000256" key="1">
    <source>
        <dbReference type="ARBA" id="ARBA00022679"/>
    </source>
</evidence>
<dbReference type="GO" id="GO:0003887">
    <property type="term" value="F:DNA-directed DNA polymerase activity"/>
    <property type="evidence" value="ECO:0007669"/>
    <property type="project" value="UniProtKB-KW"/>
</dbReference>
<evidence type="ECO:0000256" key="4">
    <source>
        <dbReference type="ARBA" id="ARBA00022932"/>
    </source>
</evidence>
<dbReference type="InterPro" id="IPR010372">
    <property type="entry name" value="DNA_pol3_delta_N"/>
</dbReference>
<dbReference type="GO" id="GO:0006261">
    <property type="term" value="P:DNA-templated DNA replication"/>
    <property type="evidence" value="ECO:0007669"/>
    <property type="project" value="TreeGrafter"/>
</dbReference>
<dbReference type="GO" id="GO:0009360">
    <property type="term" value="C:DNA polymerase III complex"/>
    <property type="evidence" value="ECO:0007669"/>
    <property type="project" value="InterPro"/>
</dbReference>
<evidence type="ECO:0000313" key="6">
    <source>
        <dbReference type="EMBL" id="VAX15113.1"/>
    </source>
</evidence>
<dbReference type="Gene3D" id="1.20.272.10">
    <property type="match status" value="1"/>
</dbReference>
<proteinExistence type="predicted"/>
<dbReference type="PANTHER" id="PTHR34388:SF1">
    <property type="entry name" value="DNA POLYMERASE III SUBUNIT DELTA"/>
    <property type="match status" value="1"/>
</dbReference>
<dbReference type="PANTHER" id="PTHR34388">
    <property type="entry name" value="DNA POLYMERASE III SUBUNIT DELTA"/>
    <property type="match status" value="1"/>
</dbReference>
<dbReference type="AlphaFoldDB" id="A0A3B1BSE3"/>
<organism evidence="6">
    <name type="scientific">hydrothermal vent metagenome</name>
    <dbReference type="NCBI Taxonomy" id="652676"/>
    <lineage>
        <taxon>unclassified sequences</taxon>
        <taxon>metagenomes</taxon>
        <taxon>ecological metagenomes</taxon>
    </lineage>
</organism>
<gene>
    <name evidence="6" type="ORF">MNBD_NITROSPINAE03-1852</name>
</gene>
<dbReference type="SUPFAM" id="SSF52540">
    <property type="entry name" value="P-loop containing nucleoside triphosphate hydrolases"/>
    <property type="match status" value="1"/>
</dbReference>
<dbReference type="InterPro" id="IPR027417">
    <property type="entry name" value="P-loop_NTPase"/>
</dbReference>